<comment type="caution">
    <text evidence="2">The sequence shown here is derived from an EMBL/GenBank/DDBJ whole genome shotgun (WGS) entry which is preliminary data.</text>
</comment>
<keyword evidence="1" id="KW-0812">Transmembrane</keyword>
<keyword evidence="1" id="KW-1133">Transmembrane helix</keyword>
<feature type="transmembrane region" description="Helical" evidence="1">
    <location>
        <begin position="66"/>
        <end position="88"/>
    </location>
</feature>
<evidence type="ECO:0000256" key="1">
    <source>
        <dbReference type="SAM" id="Phobius"/>
    </source>
</evidence>
<feature type="transmembrane region" description="Helical" evidence="1">
    <location>
        <begin position="21"/>
        <end position="46"/>
    </location>
</feature>
<reference evidence="2" key="1">
    <citation type="journal article" date="2020" name="New Phytol.">
        <title>Comparative genomics reveals dynamic genome evolution in host specialist ectomycorrhizal fungi.</title>
        <authorList>
            <person name="Lofgren L.A."/>
            <person name="Nguyen N.H."/>
            <person name="Vilgalys R."/>
            <person name="Ruytinx J."/>
            <person name="Liao H.L."/>
            <person name="Branco S."/>
            <person name="Kuo A."/>
            <person name="LaButti K."/>
            <person name="Lipzen A."/>
            <person name="Andreopoulos W."/>
            <person name="Pangilinan J."/>
            <person name="Riley R."/>
            <person name="Hundley H."/>
            <person name="Na H."/>
            <person name="Barry K."/>
            <person name="Grigoriev I.V."/>
            <person name="Stajich J.E."/>
            <person name="Kennedy P.G."/>
        </authorList>
    </citation>
    <scope>NUCLEOTIDE SEQUENCE</scope>
    <source>
        <strain evidence="2">DOB743</strain>
    </source>
</reference>
<dbReference type="Proteomes" id="UP000714275">
    <property type="component" value="Unassembled WGS sequence"/>
</dbReference>
<keyword evidence="3" id="KW-1185">Reference proteome</keyword>
<organism evidence="2 3">
    <name type="scientific">Suillus placidus</name>
    <dbReference type="NCBI Taxonomy" id="48579"/>
    <lineage>
        <taxon>Eukaryota</taxon>
        <taxon>Fungi</taxon>
        <taxon>Dikarya</taxon>
        <taxon>Basidiomycota</taxon>
        <taxon>Agaricomycotina</taxon>
        <taxon>Agaricomycetes</taxon>
        <taxon>Agaricomycetidae</taxon>
        <taxon>Boletales</taxon>
        <taxon>Suillineae</taxon>
        <taxon>Suillaceae</taxon>
        <taxon>Suillus</taxon>
    </lineage>
</organism>
<accession>A0A9P6ZY69</accession>
<dbReference type="OrthoDB" id="3351168at2759"/>
<gene>
    <name evidence="2" type="ORF">EV702DRAFT_205629</name>
</gene>
<feature type="transmembrane region" description="Helical" evidence="1">
    <location>
        <begin position="129"/>
        <end position="150"/>
    </location>
</feature>
<feature type="transmembrane region" description="Helical" evidence="1">
    <location>
        <begin position="535"/>
        <end position="557"/>
    </location>
</feature>
<dbReference type="EMBL" id="JABBWD010000018">
    <property type="protein sequence ID" value="KAG1777986.1"/>
    <property type="molecule type" value="Genomic_DNA"/>
</dbReference>
<sequence>MLPTMTSLPFNFKALFTRHSFPLVAAMVAQTIILGFGWGFMGALWYSQYMALPDWAVRLIVGYPTTLTLVVSLISTVLSVITTSLLTFSMKEALRHDLAKSISLFGLRAAIALTKPTWITCRDKRHWKYMLLTGTIFAMITFLNSCWNTLLLPTLIEWSVTLSGTEMDISSSTFNDVLSALLSNKTARDTYTKAFETLDITALFSGASAASYDAGVRTSSIFNYNGVSYSESTNGLLPAVNDSDYSGSPVTQTAVGLAFTSGFVPINVTIDPGRHLFGSPPQGLGKNYTMTQQGLTAEVNCQERNTSIYSYSAYSNNSTVSFPTGDSVGLAMWEVMAECPNGNSSMLYTTFTNATTLEMNPDTGGFLPAVVCPQPGTPGFSPYKFDILMAGRAKYAYLPTTVCEVVLYVTTVDVTYDQGIVSAAVVDRRPFEDSNMALTEFIASAINYQAGNNQGFQTNVIGDYLTAYVDSNSTDVIFRQLEGYWRGVVEFSGTFLRSGFSATGGLPWTEIPSNTSVVTNGIMFVSTYGWEQGRLIYLFLFVIFTMIWLVTVIAAGLSLKNELQHPRGDDVVFDYCDPIHLITAAAAGGLEGQLYGLEHHDGLKRNEEIEIRYVEEGIGEQGRRAKKRLEVVSRPEPQPTMQVPVPEPHHTMQMPVPEPHPDTLQIPAQELRRWHTNFI</sequence>
<proteinExistence type="predicted"/>
<evidence type="ECO:0000313" key="2">
    <source>
        <dbReference type="EMBL" id="KAG1777986.1"/>
    </source>
</evidence>
<evidence type="ECO:0000313" key="3">
    <source>
        <dbReference type="Proteomes" id="UP000714275"/>
    </source>
</evidence>
<keyword evidence="1" id="KW-0472">Membrane</keyword>
<dbReference type="AlphaFoldDB" id="A0A9P6ZY69"/>
<protein>
    <submittedName>
        <fullName evidence="2">Uncharacterized protein</fullName>
    </submittedName>
</protein>
<name>A0A9P6ZY69_9AGAM</name>